<reference evidence="1" key="1">
    <citation type="submission" date="2019-12" db="EMBL/GenBank/DDBJ databases">
        <title>Genome sequencing and annotation of Brassica cretica.</title>
        <authorList>
            <person name="Studholme D.J."/>
            <person name="Sarris P."/>
        </authorList>
    </citation>
    <scope>NUCLEOTIDE SEQUENCE</scope>
    <source>
        <strain evidence="1">PFS-109/04</strain>
        <tissue evidence="1">Leaf</tissue>
    </source>
</reference>
<organism evidence="1 2">
    <name type="scientific">Brassica cretica</name>
    <name type="common">Mustard</name>
    <dbReference type="NCBI Taxonomy" id="69181"/>
    <lineage>
        <taxon>Eukaryota</taxon>
        <taxon>Viridiplantae</taxon>
        <taxon>Streptophyta</taxon>
        <taxon>Embryophyta</taxon>
        <taxon>Tracheophyta</taxon>
        <taxon>Spermatophyta</taxon>
        <taxon>Magnoliopsida</taxon>
        <taxon>eudicotyledons</taxon>
        <taxon>Gunneridae</taxon>
        <taxon>Pentapetalae</taxon>
        <taxon>rosids</taxon>
        <taxon>malvids</taxon>
        <taxon>Brassicales</taxon>
        <taxon>Brassicaceae</taxon>
        <taxon>Brassiceae</taxon>
        <taxon>Brassica</taxon>
    </lineage>
</organism>
<evidence type="ECO:0000313" key="1">
    <source>
        <dbReference type="EMBL" id="KAF3559524.1"/>
    </source>
</evidence>
<name>A0A8S9R2U8_BRACR</name>
<sequence length="193" mass="20931">MFNRTFPLVHGGAVSYAACALSETEEGKCAFENQLNLTIAQEGSQSNYLTMRMGEDGRAMTATTRVVGSGSQATSQSSNEDTFIRKSDLEALIKALNANSGMESTLTPEEAGVAERLAMHIAHNVDTDDFQTKNDSISCKLAFIMSLLENLIPVKSPCSNLFPDTQDAKSHSGLMVMNGDIIAVRICMRERVK</sequence>
<dbReference type="AlphaFoldDB" id="A0A8S9R2U8"/>
<evidence type="ECO:0000313" key="2">
    <source>
        <dbReference type="Proteomes" id="UP000712600"/>
    </source>
</evidence>
<accession>A0A8S9R2U8</accession>
<comment type="caution">
    <text evidence="1">The sequence shown here is derived from an EMBL/GenBank/DDBJ whole genome shotgun (WGS) entry which is preliminary data.</text>
</comment>
<protein>
    <submittedName>
        <fullName evidence="1">Uncharacterized protein</fullName>
    </submittedName>
</protein>
<dbReference type="EMBL" id="QGKX02000996">
    <property type="protein sequence ID" value="KAF3559524.1"/>
    <property type="molecule type" value="Genomic_DNA"/>
</dbReference>
<gene>
    <name evidence="1" type="ORF">F2Q69_00011711</name>
</gene>
<dbReference type="Proteomes" id="UP000712600">
    <property type="component" value="Unassembled WGS sequence"/>
</dbReference>
<proteinExistence type="predicted"/>